<comment type="caution">
    <text evidence="2">The sequence shown here is derived from an EMBL/GenBank/DDBJ whole genome shotgun (WGS) entry which is preliminary data.</text>
</comment>
<evidence type="ECO:0000256" key="1">
    <source>
        <dbReference type="SAM" id="MobiDB-lite"/>
    </source>
</evidence>
<reference evidence="2" key="1">
    <citation type="submission" date="2020-10" db="EMBL/GenBank/DDBJ databases">
        <authorList>
            <person name="Abbas A."/>
            <person name="Razzaq R."/>
            <person name="Waqas M."/>
            <person name="Abbas N."/>
            <person name="Nielsen T.K."/>
            <person name="Hansen L.H."/>
            <person name="Hussain S."/>
            <person name="Shahid M."/>
        </authorList>
    </citation>
    <scope>NUCLEOTIDE SEQUENCE</scope>
    <source>
        <strain evidence="2">S14</strain>
    </source>
</reference>
<dbReference type="InterPro" id="IPR007475">
    <property type="entry name" value="UbiK"/>
</dbReference>
<sequence>MTEARGRVFDELGRLMTDAAGAAAGVRREVETAVKAQAARVLSELDVVRRDEFEAVKAMAAKAREENERLAERLAALEAQLRTRRDEVRGEPAPEPEADRVPDPGGGA</sequence>
<feature type="region of interest" description="Disordered" evidence="1">
    <location>
        <begin position="81"/>
        <end position="108"/>
    </location>
</feature>
<organism evidence="2 3">
    <name type="scientific">Chelatococcus sambhunathii</name>
    <dbReference type="NCBI Taxonomy" id="363953"/>
    <lineage>
        <taxon>Bacteria</taxon>
        <taxon>Pseudomonadati</taxon>
        <taxon>Pseudomonadota</taxon>
        <taxon>Alphaproteobacteria</taxon>
        <taxon>Hyphomicrobiales</taxon>
        <taxon>Chelatococcaceae</taxon>
        <taxon>Chelatococcus</taxon>
    </lineage>
</organism>
<dbReference type="EMBL" id="JADBEO010000024">
    <property type="protein sequence ID" value="MDR4307360.1"/>
    <property type="molecule type" value="Genomic_DNA"/>
</dbReference>
<evidence type="ECO:0000313" key="3">
    <source>
        <dbReference type="Proteomes" id="UP001181622"/>
    </source>
</evidence>
<gene>
    <name evidence="2" type="ORF">IHQ68_12105</name>
</gene>
<dbReference type="Proteomes" id="UP001181622">
    <property type="component" value="Unassembled WGS sequence"/>
</dbReference>
<keyword evidence="3" id="KW-1185">Reference proteome</keyword>
<evidence type="ECO:0000313" key="2">
    <source>
        <dbReference type="EMBL" id="MDR4307360.1"/>
    </source>
</evidence>
<dbReference type="Pfam" id="PF04380">
    <property type="entry name" value="BMFP"/>
    <property type="match status" value="1"/>
</dbReference>
<protein>
    <submittedName>
        <fullName evidence="2">Accessory factor UbiK family protein</fullName>
    </submittedName>
</protein>
<feature type="compositionally biased region" description="Basic and acidic residues" evidence="1">
    <location>
        <begin position="81"/>
        <end position="102"/>
    </location>
</feature>
<accession>A0ABU1DH42</accession>
<proteinExistence type="predicted"/>
<name>A0ABU1DH42_9HYPH</name>
<dbReference type="RefSeq" id="WP_309392141.1">
    <property type="nucleotide sequence ID" value="NZ_JADBEO010000024.1"/>
</dbReference>